<dbReference type="Gene3D" id="1.10.357.10">
    <property type="entry name" value="Tetracycline Repressor, domain 2"/>
    <property type="match status" value="1"/>
</dbReference>
<sequence>MRNEPPDRGGPAGAGQPTRDRERTRAAIISAAGRLIAERGSGVSLAAIAAEAGVSKGALTHHFPSRAALHAALIEDVGERLWDEVSADVDLSEARPGMFTRAYIRVLASDSEATRAVFFPSSILLSLGSGEFVDAHSAAEAQRWRAAFAADGLPTDLGLALRCAAEGLAANAGSVFLSAEELALTRTRLLALAEAPSPHE</sequence>
<comment type="caution">
    <text evidence="7">The sequence shown here is derived from an EMBL/GenBank/DDBJ whole genome shotgun (WGS) entry which is preliminary data.</text>
</comment>
<dbReference type="PANTHER" id="PTHR30055">
    <property type="entry name" value="HTH-TYPE TRANSCRIPTIONAL REGULATOR RUTR"/>
    <property type="match status" value="1"/>
</dbReference>
<dbReference type="GO" id="GO:0003700">
    <property type="term" value="F:DNA-binding transcription factor activity"/>
    <property type="evidence" value="ECO:0007669"/>
    <property type="project" value="TreeGrafter"/>
</dbReference>
<keyword evidence="8" id="KW-1185">Reference proteome</keyword>
<dbReference type="PROSITE" id="PS50977">
    <property type="entry name" value="HTH_TETR_2"/>
    <property type="match status" value="1"/>
</dbReference>
<protein>
    <submittedName>
        <fullName evidence="7">TetR family transcriptional regulator</fullName>
    </submittedName>
</protein>
<dbReference type="GO" id="GO:0000976">
    <property type="term" value="F:transcription cis-regulatory region binding"/>
    <property type="evidence" value="ECO:0007669"/>
    <property type="project" value="TreeGrafter"/>
</dbReference>
<evidence type="ECO:0000256" key="3">
    <source>
        <dbReference type="ARBA" id="ARBA00023163"/>
    </source>
</evidence>
<name>A0A6N9H7E1_9MICO</name>
<gene>
    <name evidence="7" type="ORF">GSY69_06800</name>
</gene>
<dbReference type="InterPro" id="IPR001647">
    <property type="entry name" value="HTH_TetR"/>
</dbReference>
<evidence type="ECO:0000259" key="6">
    <source>
        <dbReference type="PROSITE" id="PS50977"/>
    </source>
</evidence>
<evidence type="ECO:0000256" key="5">
    <source>
        <dbReference type="SAM" id="MobiDB-lite"/>
    </source>
</evidence>
<dbReference type="RefSeq" id="WP_160953117.1">
    <property type="nucleotide sequence ID" value="NZ_WWEQ01000022.1"/>
</dbReference>
<organism evidence="7 8">
    <name type="scientific">Brevibacterium rongguiense</name>
    <dbReference type="NCBI Taxonomy" id="2695267"/>
    <lineage>
        <taxon>Bacteria</taxon>
        <taxon>Bacillati</taxon>
        <taxon>Actinomycetota</taxon>
        <taxon>Actinomycetes</taxon>
        <taxon>Micrococcales</taxon>
        <taxon>Brevibacteriaceae</taxon>
        <taxon>Brevibacterium</taxon>
    </lineage>
</organism>
<dbReference type="PRINTS" id="PR00455">
    <property type="entry name" value="HTHTETR"/>
</dbReference>
<reference evidence="7 8" key="1">
    <citation type="submission" date="2020-01" db="EMBL/GenBank/DDBJ databases">
        <authorList>
            <person name="Deng T."/>
        </authorList>
    </citation>
    <scope>NUCLEOTIDE SEQUENCE [LARGE SCALE GENOMIC DNA]</scope>
    <source>
        <strain evidence="7 8">5221</strain>
    </source>
</reference>
<evidence type="ECO:0000256" key="2">
    <source>
        <dbReference type="ARBA" id="ARBA00023125"/>
    </source>
</evidence>
<feature type="domain" description="HTH tetR-type" evidence="6">
    <location>
        <begin position="22"/>
        <end position="81"/>
    </location>
</feature>
<keyword evidence="1" id="KW-0805">Transcription regulation</keyword>
<dbReference type="InterPro" id="IPR050109">
    <property type="entry name" value="HTH-type_TetR-like_transc_reg"/>
</dbReference>
<proteinExistence type="predicted"/>
<evidence type="ECO:0000313" key="7">
    <source>
        <dbReference type="EMBL" id="MYM19686.1"/>
    </source>
</evidence>
<feature type="region of interest" description="Disordered" evidence="5">
    <location>
        <begin position="1"/>
        <end position="22"/>
    </location>
</feature>
<dbReference type="InterPro" id="IPR009057">
    <property type="entry name" value="Homeodomain-like_sf"/>
</dbReference>
<dbReference type="AlphaFoldDB" id="A0A6N9H7E1"/>
<evidence type="ECO:0000256" key="4">
    <source>
        <dbReference type="PROSITE-ProRule" id="PRU00335"/>
    </source>
</evidence>
<keyword evidence="3" id="KW-0804">Transcription</keyword>
<dbReference type="EMBL" id="WWEQ01000022">
    <property type="protein sequence ID" value="MYM19686.1"/>
    <property type="molecule type" value="Genomic_DNA"/>
</dbReference>
<keyword evidence="2 4" id="KW-0238">DNA-binding</keyword>
<dbReference type="InterPro" id="IPR041479">
    <property type="entry name" value="TetR_CgmR_C"/>
</dbReference>
<dbReference type="Proteomes" id="UP000469215">
    <property type="component" value="Unassembled WGS sequence"/>
</dbReference>
<dbReference type="SUPFAM" id="SSF46689">
    <property type="entry name" value="Homeodomain-like"/>
    <property type="match status" value="1"/>
</dbReference>
<dbReference type="PANTHER" id="PTHR30055:SF234">
    <property type="entry name" value="HTH-TYPE TRANSCRIPTIONAL REGULATOR BETI"/>
    <property type="match status" value="1"/>
</dbReference>
<evidence type="ECO:0000256" key="1">
    <source>
        <dbReference type="ARBA" id="ARBA00023015"/>
    </source>
</evidence>
<evidence type="ECO:0000313" key="8">
    <source>
        <dbReference type="Proteomes" id="UP000469215"/>
    </source>
</evidence>
<accession>A0A6N9H7E1</accession>
<dbReference type="Pfam" id="PF00440">
    <property type="entry name" value="TetR_N"/>
    <property type="match status" value="1"/>
</dbReference>
<feature type="DNA-binding region" description="H-T-H motif" evidence="4">
    <location>
        <begin position="44"/>
        <end position="63"/>
    </location>
</feature>
<dbReference type="Pfam" id="PF17937">
    <property type="entry name" value="TetR_C_28"/>
    <property type="match status" value="1"/>
</dbReference>